<dbReference type="InterPro" id="IPR015421">
    <property type="entry name" value="PyrdxlP-dep_Trfase_major"/>
</dbReference>
<evidence type="ECO:0000259" key="6">
    <source>
        <dbReference type="Pfam" id="PF00155"/>
    </source>
</evidence>
<evidence type="ECO:0000256" key="2">
    <source>
        <dbReference type="ARBA" id="ARBA00005189"/>
    </source>
</evidence>
<gene>
    <name evidence="7" type="ORF">PSM36_0587</name>
</gene>
<evidence type="ECO:0000256" key="3">
    <source>
        <dbReference type="ARBA" id="ARBA00022679"/>
    </source>
</evidence>
<keyword evidence="3" id="KW-0808">Transferase</keyword>
<dbReference type="KEGG" id="psac:PSM36_0587"/>
<proteinExistence type="inferred from homology"/>
<dbReference type="InterPro" id="IPR050087">
    <property type="entry name" value="AON_synthase_class-II"/>
</dbReference>
<dbReference type="Gene3D" id="3.40.640.10">
    <property type="entry name" value="Type I PLP-dependent aspartate aminotransferase-like (Major domain)"/>
    <property type="match status" value="1"/>
</dbReference>
<dbReference type="InterPro" id="IPR004839">
    <property type="entry name" value="Aminotransferase_I/II_large"/>
</dbReference>
<dbReference type="InterPro" id="IPR001917">
    <property type="entry name" value="Aminotrans_II_pyridoxalP_BS"/>
</dbReference>
<feature type="domain" description="Aminotransferase class I/classII large" evidence="6">
    <location>
        <begin position="57"/>
        <end position="408"/>
    </location>
</feature>
<dbReference type="Pfam" id="PF00155">
    <property type="entry name" value="Aminotran_1_2"/>
    <property type="match status" value="1"/>
</dbReference>
<dbReference type="PANTHER" id="PTHR13693">
    <property type="entry name" value="CLASS II AMINOTRANSFERASE/8-AMINO-7-OXONONANOATE SYNTHASE"/>
    <property type="match status" value="1"/>
</dbReference>
<comment type="pathway">
    <text evidence="2">Lipid metabolism.</text>
</comment>
<dbReference type="InterPro" id="IPR015422">
    <property type="entry name" value="PyrdxlP-dep_Trfase_small"/>
</dbReference>
<name>A0A1R3T4F1_9BACT</name>
<dbReference type="Gene3D" id="3.90.1150.10">
    <property type="entry name" value="Aspartate Aminotransferase, domain 1"/>
    <property type="match status" value="1"/>
</dbReference>
<evidence type="ECO:0000313" key="7">
    <source>
        <dbReference type="EMBL" id="SCD19417.1"/>
    </source>
</evidence>
<keyword evidence="4 5" id="KW-0663">Pyridoxal phosphate</keyword>
<protein>
    <submittedName>
        <fullName evidence="7">KBL_like</fullName>
    </submittedName>
</protein>
<dbReference type="AlphaFoldDB" id="A0A1R3T4F1"/>
<dbReference type="STRING" id="1642647.PSM36_0587"/>
<comment type="cofactor">
    <cofactor evidence="1 5">
        <name>pyridoxal 5'-phosphate</name>
        <dbReference type="ChEBI" id="CHEBI:597326"/>
    </cofactor>
</comment>
<dbReference type="EMBL" id="LT605205">
    <property type="protein sequence ID" value="SCD19417.1"/>
    <property type="molecule type" value="Genomic_DNA"/>
</dbReference>
<sequence>MQKGKSLQSYTIMTDIFDRLKSAEGPLEQYRKKAEGYFIFPELEGEIGPRMRFLGKEVITWSLNNYLGLANHPEVREADAKAAADWGMAYPMGARMMSGQTKYHRELEEKLAAFEKKEAAYLLNYGYQGMVSIIDSLVSRNDVIVYDSESHACIMDGIFLHKAKGGKSFVYPHNDMERCDKMLGFATKKAEETDGGILVITEGVFGMSGDLGNLPGIVKLREKYNFRLMIDDAHGFGTMGETGAGASEHFGLMDEVDIYFGTFAKSMAGIGAFVASEKAIVNSLKYNMRSQIFAKSLPMPMVIGALKRLEILQTQPQYKENLWKIAKSLQQGLIAEGFNIGNTQSPVTPVYFSGSVPEGTNIVIDLRENYNVFCSIVVYPVVPKGVLMLRLIPTASHTQKDVDETIEVFKKIKVNLEAGKYMADEMKSMSTT</sequence>
<dbReference type="PROSITE" id="PS00599">
    <property type="entry name" value="AA_TRANSFER_CLASS_2"/>
    <property type="match status" value="1"/>
</dbReference>
<evidence type="ECO:0000256" key="5">
    <source>
        <dbReference type="RuleBase" id="RU003693"/>
    </source>
</evidence>
<organism evidence="7 8">
    <name type="scientific">Proteiniphilum saccharofermentans</name>
    <dbReference type="NCBI Taxonomy" id="1642647"/>
    <lineage>
        <taxon>Bacteria</taxon>
        <taxon>Pseudomonadati</taxon>
        <taxon>Bacteroidota</taxon>
        <taxon>Bacteroidia</taxon>
        <taxon>Bacteroidales</taxon>
        <taxon>Dysgonomonadaceae</taxon>
        <taxon>Proteiniphilum</taxon>
    </lineage>
</organism>
<keyword evidence="8" id="KW-1185">Reference proteome</keyword>
<evidence type="ECO:0000256" key="4">
    <source>
        <dbReference type="ARBA" id="ARBA00022898"/>
    </source>
</evidence>
<reference evidence="7 8" key="1">
    <citation type="submission" date="2016-08" db="EMBL/GenBank/DDBJ databases">
        <authorList>
            <person name="Seilhamer J.J."/>
        </authorList>
    </citation>
    <scope>NUCLEOTIDE SEQUENCE [LARGE SCALE GENOMIC DNA]</scope>
    <source>
        <strain evidence="7">M3/6</strain>
    </source>
</reference>
<evidence type="ECO:0000256" key="1">
    <source>
        <dbReference type="ARBA" id="ARBA00001933"/>
    </source>
</evidence>
<dbReference type="GO" id="GO:0016740">
    <property type="term" value="F:transferase activity"/>
    <property type="evidence" value="ECO:0007669"/>
    <property type="project" value="UniProtKB-KW"/>
</dbReference>
<dbReference type="Proteomes" id="UP000187464">
    <property type="component" value="Chromosome I"/>
</dbReference>
<comment type="similarity">
    <text evidence="5">Belongs to the class-II pyridoxal-phosphate-dependent aminotransferase family.</text>
</comment>
<accession>A0A1R3T4F1</accession>
<dbReference type="GO" id="GO:0030170">
    <property type="term" value="F:pyridoxal phosphate binding"/>
    <property type="evidence" value="ECO:0007669"/>
    <property type="project" value="InterPro"/>
</dbReference>
<dbReference type="SUPFAM" id="SSF53383">
    <property type="entry name" value="PLP-dependent transferases"/>
    <property type="match status" value="1"/>
</dbReference>
<evidence type="ECO:0000313" key="8">
    <source>
        <dbReference type="Proteomes" id="UP000187464"/>
    </source>
</evidence>
<dbReference type="InterPro" id="IPR015424">
    <property type="entry name" value="PyrdxlP-dep_Trfase"/>
</dbReference>